<gene>
    <name evidence="1" type="ORF">K3G42_028955</name>
</gene>
<keyword evidence="2" id="KW-1185">Reference proteome</keyword>
<evidence type="ECO:0000313" key="1">
    <source>
        <dbReference type="EMBL" id="KAH8017391.1"/>
    </source>
</evidence>
<protein>
    <submittedName>
        <fullName evidence="1">Uncharacterized protein</fullName>
    </submittedName>
</protein>
<dbReference type="EMBL" id="CM037614">
    <property type="protein sequence ID" value="KAH8017391.1"/>
    <property type="molecule type" value="Genomic_DNA"/>
</dbReference>
<evidence type="ECO:0000313" key="2">
    <source>
        <dbReference type="Proteomes" id="UP000827872"/>
    </source>
</evidence>
<dbReference type="Proteomes" id="UP000827872">
    <property type="component" value="Linkage Group LG01"/>
</dbReference>
<comment type="caution">
    <text evidence="1">The sequence shown here is derived from an EMBL/GenBank/DDBJ whole genome shotgun (WGS) entry which is preliminary data.</text>
</comment>
<accession>A0ACB8GDM7</accession>
<proteinExistence type="predicted"/>
<reference evidence="1" key="1">
    <citation type="submission" date="2021-08" db="EMBL/GenBank/DDBJ databases">
        <title>The first chromosome-level gecko genome reveals the dynamic sex chromosomes of Neotropical dwarf geckos (Sphaerodactylidae: Sphaerodactylus).</title>
        <authorList>
            <person name="Pinto B.J."/>
            <person name="Keating S.E."/>
            <person name="Gamble T."/>
        </authorList>
    </citation>
    <scope>NUCLEOTIDE SEQUENCE</scope>
    <source>
        <strain evidence="1">TG3544</strain>
    </source>
</reference>
<organism evidence="1 2">
    <name type="scientific">Sphaerodactylus townsendi</name>
    <dbReference type="NCBI Taxonomy" id="933632"/>
    <lineage>
        <taxon>Eukaryota</taxon>
        <taxon>Metazoa</taxon>
        <taxon>Chordata</taxon>
        <taxon>Craniata</taxon>
        <taxon>Vertebrata</taxon>
        <taxon>Euteleostomi</taxon>
        <taxon>Lepidosauria</taxon>
        <taxon>Squamata</taxon>
        <taxon>Bifurcata</taxon>
        <taxon>Gekkota</taxon>
        <taxon>Sphaerodactylidae</taxon>
        <taxon>Sphaerodactylus</taxon>
    </lineage>
</organism>
<name>A0ACB8GDM7_9SAUR</name>
<sequence>METQRRVQCKMPQRKVLHQRYVQKKLPQEVDIQGTLQQRSGWLQVLLTTTAAFKLERSQRSGFISPDAKVATNDVQSAAAAEE</sequence>